<feature type="region of interest" description="Disordered" evidence="1">
    <location>
        <begin position="1"/>
        <end position="32"/>
    </location>
</feature>
<dbReference type="EMBL" id="DS113399">
    <property type="protein sequence ID" value="EAY07451.1"/>
    <property type="molecule type" value="Genomic_DNA"/>
</dbReference>
<organism evidence="2 3">
    <name type="scientific">Trichomonas vaginalis (strain ATCC PRA-98 / G3)</name>
    <dbReference type="NCBI Taxonomy" id="412133"/>
    <lineage>
        <taxon>Eukaryota</taxon>
        <taxon>Metamonada</taxon>
        <taxon>Parabasalia</taxon>
        <taxon>Trichomonadida</taxon>
        <taxon>Trichomonadidae</taxon>
        <taxon>Trichomonas</taxon>
    </lineage>
</organism>
<evidence type="ECO:0000313" key="3">
    <source>
        <dbReference type="Proteomes" id="UP000001542"/>
    </source>
</evidence>
<dbReference type="VEuPathDB" id="TrichDB:TVAGG3_0960220"/>
<reference evidence="2" key="2">
    <citation type="journal article" date="2007" name="Science">
        <title>Draft genome sequence of the sexually transmitted pathogen Trichomonas vaginalis.</title>
        <authorList>
            <person name="Carlton J.M."/>
            <person name="Hirt R.P."/>
            <person name="Silva J.C."/>
            <person name="Delcher A.L."/>
            <person name="Schatz M."/>
            <person name="Zhao Q."/>
            <person name="Wortman J.R."/>
            <person name="Bidwell S.L."/>
            <person name="Alsmark U.C.M."/>
            <person name="Besteiro S."/>
            <person name="Sicheritz-Ponten T."/>
            <person name="Noel C.J."/>
            <person name="Dacks J.B."/>
            <person name="Foster P.G."/>
            <person name="Simillion C."/>
            <person name="Van de Peer Y."/>
            <person name="Miranda-Saavedra D."/>
            <person name="Barton G.J."/>
            <person name="Westrop G.D."/>
            <person name="Mueller S."/>
            <person name="Dessi D."/>
            <person name="Fiori P.L."/>
            <person name="Ren Q."/>
            <person name="Paulsen I."/>
            <person name="Zhang H."/>
            <person name="Bastida-Corcuera F.D."/>
            <person name="Simoes-Barbosa A."/>
            <person name="Brown M.T."/>
            <person name="Hayes R.D."/>
            <person name="Mukherjee M."/>
            <person name="Okumura C.Y."/>
            <person name="Schneider R."/>
            <person name="Smith A.J."/>
            <person name="Vanacova S."/>
            <person name="Villalvazo M."/>
            <person name="Haas B.J."/>
            <person name="Pertea M."/>
            <person name="Feldblyum T.V."/>
            <person name="Utterback T.R."/>
            <person name="Shu C.L."/>
            <person name="Osoegawa K."/>
            <person name="de Jong P.J."/>
            <person name="Hrdy I."/>
            <person name="Horvathova L."/>
            <person name="Zubacova Z."/>
            <person name="Dolezal P."/>
            <person name="Malik S.B."/>
            <person name="Logsdon J.M. Jr."/>
            <person name="Henze K."/>
            <person name="Gupta A."/>
            <person name="Wang C.C."/>
            <person name="Dunne R.L."/>
            <person name="Upcroft J.A."/>
            <person name="Upcroft P."/>
            <person name="White O."/>
            <person name="Salzberg S.L."/>
            <person name="Tang P."/>
            <person name="Chiu C.-H."/>
            <person name="Lee Y.-S."/>
            <person name="Embley T.M."/>
            <person name="Coombs G.H."/>
            <person name="Mottram J.C."/>
            <person name="Tachezy J."/>
            <person name="Fraser-Liggett C.M."/>
            <person name="Johnson P.J."/>
        </authorList>
    </citation>
    <scope>NUCLEOTIDE SEQUENCE [LARGE SCALE GENOMIC DNA]</scope>
    <source>
        <strain evidence="2">G3</strain>
    </source>
</reference>
<gene>
    <name evidence="2" type="ORF">TVAG_499370</name>
</gene>
<dbReference type="Gene3D" id="1.25.10.10">
    <property type="entry name" value="Leucine-rich Repeat Variant"/>
    <property type="match status" value="1"/>
</dbReference>
<reference evidence="2" key="1">
    <citation type="submission" date="2006-10" db="EMBL/GenBank/DDBJ databases">
        <authorList>
            <person name="Amadeo P."/>
            <person name="Zhao Q."/>
            <person name="Wortman J."/>
            <person name="Fraser-Liggett C."/>
            <person name="Carlton J."/>
        </authorList>
    </citation>
    <scope>NUCLEOTIDE SEQUENCE</scope>
    <source>
        <strain evidence="2">G3</strain>
    </source>
</reference>
<dbReference type="KEGG" id="tva:4765343"/>
<dbReference type="OrthoDB" id="10378078at2759"/>
<dbReference type="GO" id="GO:0008017">
    <property type="term" value="F:microtubule binding"/>
    <property type="evidence" value="ECO:0000318"/>
    <property type="project" value="GO_Central"/>
</dbReference>
<dbReference type="VEuPathDB" id="TrichDB:TVAG_499370"/>
<protein>
    <recommendedName>
        <fullName evidence="4">Pre-rRNA-processing protein Ipi1 N-terminal domain-containing protein</fullName>
    </recommendedName>
</protein>
<name>A2EIM4_TRIV3</name>
<proteinExistence type="predicted"/>
<evidence type="ECO:0008006" key="4">
    <source>
        <dbReference type="Google" id="ProtNLM"/>
    </source>
</evidence>
<dbReference type="InParanoid" id="A2EIM4"/>
<dbReference type="Proteomes" id="UP000001542">
    <property type="component" value="Unassembled WGS sequence"/>
</dbReference>
<dbReference type="GO" id="GO:0005876">
    <property type="term" value="C:spindle microtubule"/>
    <property type="evidence" value="ECO:0000318"/>
    <property type="project" value="GO_Central"/>
</dbReference>
<keyword evidence="3" id="KW-1185">Reference proteome</keyword>
<accession>A2EIM4</accession>
<dbReference type="GO" id="GO:0005737">
    <property type="term" value="C:cytoplasm"/>
    <property type="evidence" value="ECO:0000318"/>
    <property type="project" value="GO_Central"/>
</dbReference>
<dbReference type="AlphaFoldDB" id="A2EIM4"/>
<dbReference type="GO" id="GO:0097431">
    <property type="term" value="C:mitotic spindle pole"/>
    <property type="evidence" value="ECO:0000318"/>
    <property type="project" value="GO_Central"/>
</dbReference>
<dbReference type="RefSeq" id="XP_001319674.1">
    <property type="nucleotide sequence ID" value="XM_001319639.1"/>
</dbReference>
<feature type="compositionally biased region" description="Basic residues" evidence="1">
    <location>
        <begin position="18"/>
        <end position="32"/>
    </location>
</feature>
<evidence type="ECO:0000256" key="1">
    <source>
        <dbReference type="SAM" id="MobiDB-lite"/>
    </source>
</evidence>
<evidence type="ECO:0000313" key="2">
    <source>
        <dbReference type="EMBL" id="EAY07451.1"/>
    </source>
</evidence>
<dbReference type="SUPFAM" id="SSF48371">
    <property type="entry name" value="ARM repeat"/>
    <property type="match status" value="1"/>
</dbReference>
<feature type="region of interest" description="Disordered" evidence="1">
    <location>
        <begin position="444"/>
        <end position="471"/>
    </location>
</feature>
<sequence length="617" mass="70977">MPKVNLNKSSKRKEGDFKRRKSTLGRGKHQHLSHTKIDFRTAKIKLLRDARFENTEVVSEGPTIEQLNNLLNMANHDTEKKIIQGFSGIQNIITKSPGLFVQNSGTIISAIMRKFNSSSEEVRKSTQNLLQTIFNRFNDIMLPSVPIICRYIAVFSVANSEISKNLSALLLEKVSTLHNLQPIYPLFQIFPQLIKSSPNPKVFIQMIKPMTKIIHIFGSKKKYLPSDYPQPLNFPMLFTRDNATFSKRFSSSCILTQDILATIEDLITELINILPKIQYDEGHGALIEICRFLTELNLLNHIDQIKPFVDFVIACGWPFEKVSAQRNTIVAEFLAIDPEQIDNVRSFLKDYPGSGTLLAIVGGEPTSNCLDDVDPLSLCNIKISREMQPIAFTQLINYYINEEHPSKKVLSKLIEIENKPENYQTDLFNLIEKKLVRKVPIQVEQKEEEQPPKEEKQQEETKNVEENKENKIKFTVETAQEETVEEEEEEMNEEQIRQLVVSEKEKERQNYIVMLIASCNNFEKDFFMKLVDLLTKKESDDTYFVPLNVAESIAQAIGTGRRSKLNFIISFLYSLGTKRPELRKVITRAMEFMIGYARDADEKKLLTKLDLATWQLK</sequence>
<dbReference type="InterPro" id="IPR011989">
    <property type="entry name" value="ARM-like"/>
</dbReference>
<dbReference type="InterPro" id="IPR016024">
    <property type="entry name" value="ARM-type_fold"/>
</dbReference>